<feature type="domain" description="Reverse transcriptase" evidence="1">
    <location>
        <begin position="153"/>
        <end position="407"/>
    </location>
</feature>
<dbReference type="InterPro" id="IPR000477">
    <property type="entry name" value="RT_dom"/>
</dbReference>
<feature type="non-terminal residue" evidence="2">
    <location>
        <position position="548"/>
    </location>
</feature>
<feature type="non-terminal residue" evidence="2">
    <location>
        <position position="1"/>
    </location>
</feature>
<dbReference type="AlphaFoldDB" id="A0A090XAU6"/>
<dbReference type="InterPro" id="IPR043502">
    <property type="entry name" value="DNA/RNA_pol_sf"/>
</dbReference>
<dbReference type="CDD" id="cd01650">
    <property type="entry name" value="RT_nLTR_like"/>
    <property type="match status" value="1"/>
</dbReference>
<evidence type="ECO:0000259" key="1">
    <source>
        <dbReference type="PROSITE" id="PS50878"/>
    </source>
</evidence>
<sequence length="548" mass="62950">FKKYRNKLTSLLRKAKRDYYNNLFDPLETKKPDVMWKRIRSVLNHKPFQNVPHEISINTVKVTEVNMANAFNNFFVNVGTSGVSSSCLNKALEFMPVSYTKSMFLFPTDESEVYSTVINLKNSKSIDDDNMQVKPIKYVIDIIAPYLTYIYNLALETGCFPLRMKVSKISVLHKGGDRLDINNYRPISILPVFSKSLEKLIHNRLITHLDKHALISDAQFGFRKHRSTELALLNQKEQILKAFDERKMTLGVFLDYSKAFDSIDHDILLAKLPFFGIRGVALDLIKSYLINRNQYVSFLDFHSDRLSIKSGVPQGSILGPLLFILYINDIVHVAKIGDVKLIIYADDTSIFFSHNNLCTSITTVHEVLKQIAAWTLNNKLKLNCKKTKAILFRPKNKKINILPQLTINNEEIEFVDCIKTLGVLFSHDMSWNAHIDYVQANISKNVGLLTKFKSLLPTRIKLTIYNTLICSHLNYCNLIWGTTTKSNLNKLHLLQKKAVRAISGTPFLHPTKSLFKSLNVKTVEQMYAYKLLSTYHRALQHNNVHFIK</sequence>
<evidence type="ECO:0000313" key="2">
    <source>
        <dbReference type="EMBL" id="JAC92160.1"/>
    </source>
</evidence>
<organism evidence="2">
    <name type="scientific">Ixodes ricinus</name>
    <name type="common">Common tick</name>
    <name type="synonym">Acarus ricinus</name>
    <dbReference type="NCBI Taxonomy" id="34613"/>
    <lineage>
        <taxon>Eukaryota</taxon>
        <taxon>Metazoa</taxon>
        <taxon>Ecdysozoa</taxon>
        <taxon>Arthropoda</taxon>
        <taxon>Chelicerata</taxon>
        <taxon>Arachnida</taxon>
        <taxon>Acari</taxon>
        <taxon>Parasitiformes</taxon>
        <taxon>Ixodida</taxon>
        <taxon>Ixodoidea</taxon>
        <taxon>Ixodidae</taxon>
        <taxon>Ixodinae</taxon>
        <taxon>Ixodes</taxon>
    </lineage>
</organism>
<protein>
    <submittedName>
        <fullName evidence="2">Putative tick transposon</fullName>
    </submittedName>
</protein>
<dbReference type="Pfam" id="PF00078">
    <property type="entry name" value="RVT_1"/>
    <property type="match status" value="1"/>
</dbReference>
<dbReference type="PROSITE" id="PS50878">
    <property type="entry name" value="RT_POL"/>
    <property type="match status" value="1"/>
</dbReference>
<dbReference type="SUPFAM" id="SSF56672">
    <property type="entry name" value="DNA/RNA polymerases"/>
    <property type="match status" value="1"/>
</dbReference>
<dbReference type="EMBL" id="GBIH01002550">
    <property type="protein sequence ID" value="JAC92160.1"/>
    <property type="molecule type" value="mRNA"/>
</dbReference>
<accession>A0A090XAU6</accession>
<name>A0A090XAU6_IXORI</name>
<dbReference type="PANTHER" id="PTHR33332">
    <property type="entry name" value="REVERSE TRANSCRIPTASE DOMAIN-CONTAINING PROTEIN"/>
    <property type="match status" value="1"/>
</dbReference>
<reference evidence="2" key="1">
    <citation type="journal article" date="2015" name="PLoS Negl. Trop. Dis.">
        <title>Deep Sequencing Analysis of the Ixodes ricinus Haemocytome.</title>
        <authorList>
            <person name="Kotsyfakis M."/>
            <person name="Kopacek P."/>
            <person name="Franta Z."/>
            <person name="Pedra J.H."/>
            <person name="Ribeiro J.M."/>
        </authorList>
    </citation>
    <scope>NUCLEOTIDE SEQUENCE</scope>
</reference>
<proteinExistence type="evidence at transcript level"/>
<dbReference type="GO" id="GO:0071897">
    <property type="term" value="P:DNA biosynthetic process"/>
    <property type="evidence" value="ECO:0007669"/>
    <property type="project" value="UniProtKB-ARBA"/>
</dbReference>